<protein>
    <submittedName>
        <fullName evidence="2">Chemotaxis protein CheW</fullName>
    </submittedName>
</protein>
<evidence type="ECO:0000259" key="1">
    <source>
        <dbReference type="PROSITE" id="PS50851"/>
    </source>
</evidence>
<sequence length="141" mass="15145">MESLYLVARIAGRPVVIDSEQVESVIDLAGVTDVPLAPGHVRGISALRSRVVTVIDSRAALGLSPSPEIGRAVITQVDGHHYAVMVEELEDVVPFAANPLTDGIALDRVWRKAGRGYVERDGEPILIVDVECLVHGDEKSD</sequence>
<reference evidence="2 3" key="1">
    <citation type="submission" date="2021-07" db="EMBL/GenBank/DDBJ databases">
        <title>Stakelama flava sp. nov., a novel endophytic bacterium isolated from branch of Kandelia candel.</title>
        <authorList>
            <person name="Tuo L."/>
        </authorList>
    </citation>
    <scope>NUCLEOTIDE SEQUENCE [LARGE SCALE GENOMIC DNA]</scope>
    <source>
        <strain evidence="2 3">CBK3Z-3</strain>
    </source>
</reference>
<dbReference type="PANTHER" id="PTHR22617:SF23">
    <property type="entry name" value="CHEMOTAXIS PROTEIN CHEW"/>
    <property type="match status" value="1"/>
</dbReference>
<comment type="caution">
    <text evidence="2">The sequence shown here is derived from an EMBL/GenBank/DDBJ whole genome shotgun (WGS) entry which is preliminary data.</text>
</comment>
<dbReference type="PROSITE" id="PS50851">
    <property type="entry name" value="CHEW"/>
    <property type="match status" value="1"/>
</dbReference>
<dbReference type="InterPro" id="IPR002545">
    <property type="entry name" value="CheW-lke_dom"/>
</dbReference>
<dbReference type="PANTHER" id="PTHR22617">
    <property type="entry name" value="CHEMOTAXIS SENSOR HISTIDINE KINASE-RELATED"/>
    <property type="match status" value="1"/>
</dbReference>
<organism evidence="2 3">
    <name type="scientific">Stakelama flava</name>
    <dbReference type="NCBI Taxonomy" id="2860338"/>
    <lineage>
        <taxon>Bacteria</taxon>
        <taxon>Pseudomonadati</taxon>
        <taxon>Pseudomonadota</taxon>
        <taxon>Alphaproteobacteria</taxon>
        <taxon>Sphingomonadales</taxon>
        <taxon>Sphingomonadaceae</taxon>
        <taxon>Stakelama</taxon>
    </lineage>
</organism>
<proteinExistence type="predicted"/>
<dbReference type="InterPro" id="IPR039315">
    <property type="entry name" value="CheW"/>
</dbReference>
<dbReference type="RefSeq" id="WP_219236597.1">
    <property type="nucleotide sequence ID" value="NZ_JAHWZX010000001.1"/>
</dbReference>
<dbReference type="Pfam" id="PF01584">
    <property type="entry name" value="CheW"/>
    <property type="match status" value="1"/>
</dbReference>
<evidence type="ECO:0000313" key="3">
    <source>
        <dbReference type="Proteomes" id="UP001197214"/>
    </source>
</evidence>
<gene>
    <name evidence="2" type="ORF">KY084_01205</name>
</gene>
<name>A0ABS6XH11_9SPHN</name>
<dbReference type="EMBL" id="JAHWZX010000001">
    <property type="protein sequence ID" value="MBW4329495.1"/>
    <property type="molecule type" value="Genomic_DNA"/>
</dbReference>
<keyword evidence="3" id="KW-1185">Reference proteome</keyword>
<dbReference type="SMART" id="SM00260">
    <property type="entry name" value="CheW"/>
    <property type="match status" value="1"/>
</dbReference>
<feature type="domain" description="CheW-like" evidence="1">
    <location>
        <begin position="2"/>
        <end position="139"/>
    </location>
</feature>
<evidence type="ECO:0000313" key="2">
    <source>
        <dbReference type="EMBL" id="MBW4329495.1"/>
    </source>
</evidence>
<accession>A0ABS6XH11</accession>
<dbReference type="Proteomes" id="UP001197214">
    <property type="component" value="Unassembled WGS sequence"/>
</dbReference>